<dbReference type="PROSITE" id="PS00027">
    <property type="entry name" value="HOMEOBOX_1"/>
    <property type="match status" value="1"/>
</dbReference>
<dbReference type="GO" id="GO:0000977">
    <property type="term" value="F:RNA polymerase II transcription regulatory region sequence-specific DNA binding"/>
    <property type="evidence" value="ECO:0007669"/>
    <property type="project" value="TreeGrafter"/>
</dbReference>
<dbReference type="InterPro" id="IPR001356">
    <property type="entry name" value="HD"/>
</dbReference>
<feature type="region of interest" description="Disordered" evidence="7">
    <location>
        <begin position="233"/>
        <end position="261"/>
    </location>
</feature>
<evidence type="ECO:0000256" key="5">
    <source>
        <dbReference type="PROSITE-ProRule" id="PRU00108"/>
    </source>
</evidence>
<name>A0A8B8EGE5_CRAVI</name>
<evidence type="ECO:0000256" key="1">
    <source>
        <dbReference type="ARBA" id="ARBA00004123"/>
    </source>
</evidence>
<dbReference type="Pfam" id="PF00046">
    <property type="entry name" value="Homeodomain"/>
    <property type="match status" value="1"/>
</dbReference>
<organism evidence="9 10">
    <name type="scientific">Crassostrea virginica</name>
    <name type="common">Eastern oyster</name>
    <dbReference type="NCBI Taxonomy" id="6565"/>
    <lineage>
        <taxon>Eukaryota</taxon>
        <taxon>Metazoa</taxon>
        <taxon>Spiralia</taxon>
        <taxon>Lophotrochozoa</taxon>
        <taxon>Mollusca</taxon>
        <taxon>Bivalvia</taxon>
        <taxon>Autobranchia</taxon>
        <taxon>Pteriomorphia</taxon>
        <taxon>Ostreida</taxon>
        <taxon>Ostreoidea</taxon>
        <taxon>Ostreidae</taxon>
        <taxon>Crassostrea</taxon>
    </lineage>
</organism>
<dbReference type="GeneID" id="111134210"/>
<evidence type="ECO:0000256" key="7">
    <source>
        <dbReference type="SAM" id="MobiDB-lite"/>
    </source>
</evidence>
<comment type="subcellular location">
    <subcellularLocation>
        <location evidence="1 5 6">Nucleus</location>
    </subcellularLocation>
</comment>
<feature type="DNA-binding region" description="Homeobox" evidence="5">
    <location>
        <begin position="79"/>
        <end position="138"/>
    </location>
</feature>
<evidence type="ECO:0000256" key="6">
    <source>
        <dbReference type="RuleBase" id="RU000682"/>
    </source>
</evidence>
<protein>
    <submittedName>
        <fullName evidence="10">Aristaless-related homeobox protein-like</fullName>
    </submittedName>
</protein>
<dbReference type="FunFam" id="1.10.10.60:FF:000291">
    <property type="entry name" value="ALX homeobox protein 1"/>
    <property type="match status" value="1"/>
</dbReference>
<evidence type="ECO:0000313" key="10">
    <source>
        <dbReference type="RefSeq" id="XP_022338769.1"/>
    </source>
</evidence>
<dbReference type="PANTHER" id="PTHR24329">
    <property type="entry name" value="HOMEOBOX PROTEIN ARISTALESS"/>
    <property type="match status" value="1"/>
</dbReference>
<keyword evidence="3 5" id="KW-0371">Homeobox</keyword>
<feature type="compositionally biased region" description="Basic and acidic residues" evidence="7">
    <location>
        <begin position="236"/>
        <end position="247"/>
    </location>
</feature>
<feature type="region of interest" description="Disordered" evidence="7">
    <location>
        <begin position="1"/>
        <end position="86"/>
    </location>
</feature>
<evidence type="ECO:0000313" key="9">
    <source>
        <dbReference type="Proteomes" id="UP000694844"/>
    </source>
</evidence>
<dbReference type="GO" id="GO:0000981">
    <property type="term" value="F:DNA-binding transcription factor activity, RNA polymerase II-specific"/>
    <property type="evidence" value="ECO:0007669"/>
    <property type="project" value="InterPro"/>
</dbReference>
<dbReference type="InterPro" id="IPR017970">
    <property type="entry name" value="Homeobox_CS"/>
</dbReference>
<accession>A0A8B8EGE5</accession>
<proteinExistence type="predicted"/>
<evidence type="ECO:0000256" key="3">
    <source>
        <dbReference type="ARBA" id="ARBA00023155"/>
    </source>
</evidence>
<evidence type="ECO:0000259" key="8">
    <source>
        <dbReference type="PROSITE" id="PS50071"/>
    </source>
</evidence>
<feature type="compositionally biased region" description="Acidic residues" evidence="7">
    <location>
        <begin position="51"/>
        <end position="72"/>
    </location>
</feature>
<dbReference type="SMART" id="SM00389">
    <property type="entry name" value="HOX"/>
    <property type="match status" value="1"/>
</dbReference>
<dbReference type="Gene3D" id="1.10.10.60">
    <property type="entry name" value="Homeodomain-like"/>
    <property type="match status" value="1"/>
</dbReference>
<dbReference type="KEGG" id="cvn:111134210"/>
<dbReference type="AlphaFoldDB" id="A0A8B8EGE5"/>
<dbReference type="InterPro" id="IPR050649">
    <property type="entry name" value="Paired_Homeobox_TFs"/>
</dbReference>
<reference evidence="10" key="1">
    <citation type="submission" date="2025-08" db="UniProtKB">
        <authorList>
            <consortium name="RefSeq"/>
        </authorList>
    </citation>
    <scope>IDENTIFICATION</scope>
    <source>
        <tissue evidence="10">Whole sample</tissue>
    </source>
</reference>
<gene>
    <name evidence="10" type="primary">LOC111134210</name>
</gene>
<dbReference type="CDD" id="cd00086">
    <property type="entry name" value="homeodomain"/>
    <property type="match status" value="1"/>
</dbReference>
<dbReference type="RefSeq" id="XP_022338769.1">
    <property type="nucleotide sequence ID" value="XM_022483061.1"/>
</dbReference>
<feature type="compositionally biased region" description="Polar residues" evidence="7">
    <location>
        <begin position="1"/>
        <end position="14"/>
    </location>
</feature>
<dbReference type="GO" id="GO:0005634">
    <property type="term" value="C:nucleus"/>
    <property type="evidence" value="ECO:0007669"/>
    <property type="project" value="UniProtKB-SubCell"/>
</dbReference>
<dbReference type="SUPFAM" id="SSF46689">
    <property type="entry name" value="Homeodomain-like"/>
    <property type="match status" value="1"/>
</dbReference>
<dbReference type="Proteomes" id="UP000694844">
    <property type="component" value="Chromosome 5"/>
</dbReference>
<sequence>MDVVTMTSEIQNPCPSEVPRSHQKFNEEEEGDEEIDVVAETESTTNLESPAAEDVEDDDDDDHDDEDDENDEVTASKKQRRNRTTFSSDQLRELEAVFQHTHYPDCTLREQIAEKVELTEARVQVWFQNRRAKWRKQEKNIVRMLDVFRHRMEPFPIVPHPLTYSPPAFSSLRPSLFPWLPRLPLSIPPMFPIPPLLPDARLSYKREATIEHPGHKTMKYYDTYARDYLQRFTSQNREKYEREERVGGKSRTPSPRRHPPP</sequence>
<feature type="compositionally biased region" description="Acidic residues" evidence="7">
    <location>
        <begin position="27"/>
        <end position="39"/>
    </location>
</feature>
<keyword evidence="4 5" id="KW-0539">Nucleus</keyword>
<feature type="domain" description="Homeobox" evidence="8">
    <location>
        <begin position="77"/>
        <end position="137"/>
    </location>
</feature>
<keyword evidence="9" id="KW-1185">Reference proteome</keyword>
<evidence type="ECO:0000256" key="4">
    <source>
        <dbReference type="ARBA" id="ARBA00023242"/>
    </source>
</evidence>
<dbReference type="OrthoDB" id="6159439at2759"/>
<dbReference type="InterPro" id="IPR009057">
    <property type="entry name" value="Homeodomain-like_sf"/>
</dbReference>
<evidence type="ECO:0000256" key="2">
    <source>
        <dbReference type="ARBA" id="ARBA00023125"/>
    </source>
</evidence>
<keyword evidence="2 5" id="KW-0238">DNA-binding</keyword>
<dbReference type="PROSITE" id="PS50071">
    <property type="entry name" value="HOMEOBOX_2"/>
    <property type="match status" value="1"/>
</dbReference>
<dbReference type="PANTHER" id="PTHR24329:SF543">
    <property type="entry name" value="FI01017P-RELATED"/>
    <property type="match status" value="1"/>
</dbReference>